<dbReference type="Proteomes" id="UP001428774">
    <property type="component" value="Unassembled WGS sequence"/>
</dbReference>
<keyword evidence="1" id="KW-0808">Transferase</keyword>
<accession>A0AAW9SRA2</accession>
<dbReference type="GO" id="GO:0005829">
    <property type="term" value="C:cytosol"/>
    <property type="evidence" value="ECO:0007669"/>
    <property type="project" value="TreeGrafter"/>
</dbReference>
<dbReference type="Gene3D" id="1.25.40.340">
    <property type="match status" value="1"/>
</dbReference>
<sequence length="203" mass="20504">MTEDLDRAALAAFLKRAAQKLESRRIELSALDGEVGDGDHGASMADGFSAAAAGFASDGEDLPGALRAAGQRFLSAVGATVGPLYATAFLEAAARSGPDSIGAGRLIAAFHDGIARRGKAQPGDCTMLDVWAPAARSAAGGDMAGVLAAATTGLEATRAMIAVRGRAARLGSRTLGRIDPGASSALVVLEALVETLSQRKDRA</sequence>
<dbReference type="RefSeq" id="WP_347168278.1">
    <property type="nucleotide sequence ID" value="NZ_JBDNCH010000004.1"/>
</dbReference>
<protein>
    <submittedName>
        <fullName evidence="4">DAK2 domain-containing protein</fullName>
    </submittedName>
</protein>
<dbReference type="InterPro" id="IPR050861">
    <property type="entry name" value="Dihydroxyacetone_Kinase"/>
</dbReference>
<dbReference type="PANTHER" id="PTHR28629:SF4">
    <property type="entry name" value="TRIOKINASE_FMN CYCLASE"/>
    <property type="match status" value="1"/>
</dbReference>
<organism evidence="4 5">
    <name type="scientific">Ponticoccus litoralis</name>
    <dbReference type="NCBI Taxonomy" id="422297"/>
    <lineage>
        <taxon>Bacteria</taxon>
        <taxon>Pseudomonadati</taxon>
        <taxon>Pseudomonadota</taxon>
        <taxon>Alphaproteobacteria</taxon>
        <taxon>Rhodobacterales</taxon>
        <taxon>Roseobacteraceae</taxon>
        <taxon>Ponticoccus</taxon>
    </lineage>
</organism>
<name>A0AAW9SRA2_9RHOB</name>
<keyword evidence="2" id="KW-0418">Kinase</keyword>
<dbReference type="PROSITE" id="PS51480">
    <property type="entry name" value="DHAL"/>
    <property type="match status" value="1"/>
</dbReference>
<dbReference type="SMART" id="SM01120">
    <property type="entry name" value="Dak2"/>
    <property type="match status" value="1"/>
</dbReference>
<reference evidence="4 5" key="1">
    <citation type="submission" date="2024-05" db="EMBL/GenBank/DDBJ databases">
        <title>Genome sequence of Ponticoccus litoralis KCCM 90028.</title>
        <authorList>
            <person name="Kim J.M."/>
            <person name="Lee J.K."/>
            <person name="Choi B.J."/>
            <person name="Bayburt H."/>
            <person name="Baek J.H."/>
            <person name="Jeon C.O."/>
        </authorList>
    </citation>
    <scope>NUCLEOTIDE SEQUENCE [LARGE SCALE GENOMIC DNA]</scope>
    <source>
        <strain evidence="4 5">KCCM 90028</strain>
    </source>
</reference>
<proteinExistence type="predicted"/>
<evidence type="ECO:0000256" key="1">
    <source>
        <dbReference type="ARBA" id="ARBA00022679"/>
    </source>
</evidence>
<dbReference type="SUPFAM" id="SSF101473">
    <property type="entry name" value="DhaL-like"/>
    <property type="match status" value="1"/>
</dbReference>
<evidence type="ECO:0000259" key="3">
    <source>
        <dbReference type="PROSITE" id="PS51480"/>
    </source>
</evidence>
<dbReference type="InterPro" id="IPR004007">
    <property type="entry name" value="DhaL_dom"/>
</dbReference>
<dbReference type="InterPro" id="IPR036117">
    <property type="entry name" value="DhaL_dom_sf"/>
</dbReference>
<evidence type="ECO:0000313" key="4">
    <source>
        <dbReference type="EMBL" id="MEN9063177.1"/>
    </source>
</evidence>
<gene>
    <name evidence="4" type="ORF">ABFB10_21505</name>
</gene>
<feature type="domain" description="DhaL" evidence="3">
    <location>
        <begin position="8"/>
        <end position="194"/>
    </location>
</feature>
<comment type="caution">
    <text evidence="4">The sequence shown here is derived from an EMBL/GenBank/DDBJ whole genome shotgun (WGS) entry which is preliminary data.</text>
</comment>
<dbReference type="Pfam" id="PF02734">
    <property type="entry name" value="Dak2"/>
    <property type="match status" value="1"/>
</dbReference>
<dbReference type="PANTHER" id="PTHR28629">
    <property type="entry name" value="TRIOKINASE/FMN CYCLASE"/>
    <property type="match status" value="1"/>
</dbReference>
<dbReference type="AlphaFoldDB" id="A0AAW9SRA2"/>
<dbReference type="GO" id="GO:0004371">
    <property type="term" value="F:glycerone kinase activity"/>
    <property type="evidence" value="ECO:0007669"/>
    <property type="project" value="InterPro"/>
</dbReference>
<evidence type="ECO:0000313" key="5">
    <source>
        <dbReference type="Proteomes" id="UP001428774"/>
    </source>
</evidence>
<dbReference type="EMBL" id="JBDNCH010000004">
    <property type="protein sequence ID" value="MEN9063177.1"/>
    <property type="molecule type" value="Genomic_DNA"/>
</dbReference>
<evidence type="ECO:0000256" key="2">
    <source>
        <dbReference type="ARBA" id="ARBA00022777"/>
    </source>
</evidence>
<keyword evidence="5" id="KW-1185">Reference proteome</keyword>
<dbReference type="GO" id="GO:0019563">
    <property type="term" value="P:glycerol catabolic process"/>
    <property type="evidence" value="ECO:0007669"/>
    <property type="project" value="TreeGrafter"/>
</dbReference>